<evidence type="ECO:0000313" key="4">
    <source>
        <dbReference type="Proteomes" id="UP000239772"/>
    </source>
</evidence>
<dbReference type="InterPro" id="IPR006015">
    <property type="entry name" value="Universal_stress_UspA"/>
</dbReference>
<dbReference type="InterPro" id="IPR006016">
    <property type="entry name" value="UspA"/>
</dbReference>
<dbReference type="CDD" id="cd00293">
    <property type="entry name" value="USP-like"/>
    <property type="match status" value="1"/>
</dbReference>
<accession>A0A2T1HQ94</accession>
<dbReference type="Proteomes" id="UP000239772">
    <property type="component" value="Unassembled WGS sequence"/>
</dbReference>
<organism evidence="3 4">
    <name type="scientific">Alsobacter soli</name>
    <dbReference type="NCBI Taxonomy" id="2109933"/>
    <lineage>
        <taxon>Bacteria</taxon>
        <taxon>Pseudomonadati</taxon>
        <taxon>Pseudomonadota</taxon>
        <taxon>Alphaproteobacteria</taxon>
        <taxon>Hyphomicrobiales</taxon>
        <taxon>Alsobacteraceae</taxon>
        <taxon>Alsobacter</taxon>
    </lineage>
</organism>
<dbReference type="OrthoDB" id="9804721at2"/>
<name>A0A2T1HQ94_9HYPH</name>
<dbReference type="RefSeq" id="WP_106338193.1">
    <property type="nucleotide sequence ID" value="NZ_PVZS01000020.1"/>
</dbReference>
<evidence type="ECO:0000256" key="1">
    <source>
        <dbReference type="ARBA" id="ARBA00008791"/>
    </source>
</evidence>
<dbReference type="PANTHER" id="PTHR46268">
    <property type="entry name" value="STRESS RESPONSE PROTEIN NHAX"/>
    <property type="match status" value="1"/>
</dbReference>
<dbReference type="SUPFAM" id="SSF52402">
    <property type="entry name" value="Adenine nucleotide alpha hydrolases-like"/>
    <property type="match status" value="2"/>
</dbReference>
<dbReference type="EMBL" id="PVZS01000020">
    <property type="protein sequence ID" value="PSC03792.1"/>
    <property type="molecule type" value="Genomic_DNA"/>
</dbReference>
<dbReference type="Pfam" id="PF00582">
    <property type="entry name" value="Usp"/>
    <property type="match status" value="1"/>
</dbReference>
<feature type="domain" description="UspA" evidence="2">
    <location>
        <begin position="212"/>
        <end position="271"/>
    </location>
</feature>
<comment type="caution">
    <text evidence="3">The sequence shown here is derived from an EMBL/GenBank/DDBJ whole genome shotgun (WGS) entry which is preliminary data.</text>
</comment>
<reference evidence="4" key="1">
    <citation type="submission" date="2018-03" db="EMBL/GenBank/DDBJ databases">
        <authorList>
            <person name="Sun L."/>
            <person name="Liu H."/>
            <person name="Chen W."/>
            <person name="Huang K."/>
            <person name="Liu W."/>
            <person name="Gao X."/>
        </authorList>
    </citation>
    <scope>NUCLEOTIDE SEQUENCE [LARGE SCALE GENOMIC DNA]</scope>
    <source>
        <strain evidence="4">SH9</strain>
    </source>
</reference>
<sequence length="272" mass="29314">MLKDILVELTSGRAGDATQAFALAFGSAMQAHVTGVATIGELDSGYLLAEAGAVMLQRSLAEATARANAARSRFEGAANTRGVRAETLNMRISTQNGDRMLAELSRHFDLTVACQPDTERSADEPSILEAALFGSGRPVLVVPYIQRSAPTLDHALVAWDGSREATMAMAGAMPLLRRAARVEVVSVNREKEVDFPGFNVTRHLARHGVNAELRRITTDLDLGNTLLSHADDVRADLLVMGGYAHSRFREMVFGGTTRTVLESMTLPVLMAH</sequence>
<dbReference type="AlphaFoldDB" id="A0A2T1HQ94"/>
<gene>
    <name evidence="3" type="ORF">SLNSH_16910</name>
</gene>
<comment type="similarity">
    <text evidence="1">Belongs to the universal stress protein A family.</text>
</comment>
<keyword evidence="4" id="KW-1185">Reference proteome</keyword>
<dbReference type="Gene3D" id="3.40.50.12370">
    <property type="match status" value="1"/>
</dbReference>
<dbReference type="PRINTS" id="PR01438">
    <property type="entry name" value="UNVRSLSTRESS"/>
</dbReference>
<dbReference type="PANTHER" id="PTHR46268:SF15">
    <property type="entry name" value="UNIVERSAL STRESS PROTEIN HP_0031"/>
    <property type="match status" value="1"/>
</dbReference>
<evidence type="ECO:0000259" key="2">
    <source>
        <dbReference type="Pfam" id="PF00582"/>
    </source>
</evidence>
<evidence type="ECO:0000313" key="3">
    <source>
        <dbReference type="EMBL" id="PSC03792.1"/>
    </source>
</evidence>
<protein>
    <submittedName>
        <fullName evidence="3">Universal stress protein UspA</fullName>
    </submittedName>
</protein>
<proteinExistence type="inferred from homology"/>